<dbReference type="PANTHER" id="PTHR38149:SF1">
    <property type="entry name" value="ATPASE"/>
    <property type="match status" value="1"/>
</dbReference>
<dbReference type="AlphaFoldDB" id="A0A9Q3GKJ3"/>
<protein>
    <submittedName>
        <fullName evidence="4">Uncharacterized protein</fullName>
    </submittedName>
</protein>
<organism evidence="4 5">
    <name type="scientific">Austropuccinia psidii MF-1</name>
    <dbReference type="NCBI Taxonomy" id="1389203"/>
    <lineage>
        <taxon>Eukaryota</taxon>
        <taxon>Fungi</taxon>
        <taxon>Dikarya</taxon>
        <taxon>Basidiomycota</taxon>
        <taxon>Pucciniomycotina</taxon>
        <taxon>Pucciniomycetes</taxon>
        <taxon>Pucciniales</taxon>
        <taxon>Sphaerophragmiaceae</taxon>
        <taxon>Austropuccinia</taxon>
    </lineage>
</organism>
<dbReference type="InterPro" id="IPR046834">
    <property type="entry name" value="ABC_ATPase_C"/>
</dbReference>
<dbReference type="Pfam" id="PF21117">
    <property type="entry name" value="MRB1590_C"/>
    <property type="match status" value="1"/>
</dbReference>
<feature type="domain" description="MRB1590-like C-terminal" evidence="3">
    <location>
        <begin position="570"/>
        <end position="659"/>
    </location>
</feature>
<evidence type="ECO:0000313" key="4">
    <source>
        <dbReference type="EMBL" id="MBW0470861.1"/>
    </source>
</evidence>
<dbReference type="Pfam" id="PF09818">
    <property type="entry name" value="ABC_ATPase"/>
    <property type="match status" value="1"/>
</dbReference>
<evidence type="ECO:0000259" key="1">
    <source>
        <dbReference type="Pfam" id="PF09818"/>
    </source>
</evidence>
<evidence type="ECO:0000259" key="3">
    <source>
        <dbReference type="Pfam" id="PF21117"/>
    </source>
</evidence>
<evidence type="ECO:0000313" key="5">
    <source>
        <dbReference type="Proteomes" id="UP000765509"/>
    </source>
</evidence>
<proteinExistence type="predicted"/>
<dbReference type="PANTHER" id="PTHR38149">
    <property type="entry name" value="ATPASE"/>
    <property type="match status" value="1"/>
</dbReference>
<dbReference type="Pfam" id="PF20446">
    <property type="entry name" value="ABC_N"/>
    <property type="match status" value="1"/>
</dbReference>
<feature type="domain" description="ATPase of the ABC class C-terminal" evidence="1">
    <location>
        <begin position="251"/>
        <end position="535"/>
    </location>
</feature>
<dbReference type="InterPro" id="IPR049069">
    <property type="entry name" value="MRB1590-like_C"/>
</dbReference>
<sequence>MKKLLTFGLAARVWQPVIRTNSRALSNCPSIMSGAYYKARYGGGGKGGISGRQQTSFQNHYDSKRVKVHVGIQDASRLRTMLLERDNRSYPAYHDIEGPWRFERFRLTVARTQSDPFAPPTRLKLTLSPAQHQWPEHLRRSPIRRVALADWLTRRFARLLRAPSKSPSGGGGWHSAKGGDFSIDMPGEQVLERSSCRLDGQSGEMTLRMSINLPARGRSILGDLAARMFCDQLTTHVNQGLIWTKDVELEATQWVEAVEDQDALRGLVTDADLVAFIGNGSILPRQSGASALPMSSSTPGLVPFQSPPTLEREFNLPNRGKVRGMAIPRGITIIVGGGFHGKSTLLEAISNGPSNHTPTSGLNLVVTPASTIPVASEDGRVVNSCHISPFIRNLPNGKNTDCFSTSDASGSTSMAASCVEAIELLGGQAGTLLLDEDGCAVNFLIRDDKMKLLVQKESEPITPFIFKARTLCSDYSISTIMVVGGCGDYCHVADHCVMMKNYQAFDITSRSKEVAASFPFDTEKESSSGFESLKSRSMLAHSLLPQSSPPKITAKTIYSIQHGPDASNPEHQLDLSGLIQLSTTSQTRSIASFLAYVGSLDRNRWLTLSQLMSLYDNVWKDENDLEQMAEAGRIDAGGMARVNRLLVGMAVNRLRTAQVEQKSEA</sequence>
<dbReference type="Proteomes" id="UP000765509">
    <property type="component" value="Unassembled WGS sequence"/>
</dbReference>
<dbReference type="InterPro" id="IPR019195">
    <property type="entry name" value="ABC_ATPase_put"/>
</dbReference>
<dbReference type="EMBL" id="AVOT02002571">
    <property type="protein sequence ID" value="MBW0470861.1"/>
    <property type="molecule type" value="Genomic_DNA"/>
</dbReference>
<dbReference type="OrthoDB" id="189459at2759"/>
<comment type="caution">
    <text evidence="4">The sequence shown here is derived from an EMBL/GenBank/DDBJ whole genome shotgun (WGS) entry which is preliminary data.</text>
</comment>
<name>A0A9Q3GKJ3_9BASI</name>
<reference evidence="4" key="1">
    <citation type="submission" date="2021-03" db="EMBL/GenBank/DDBJ databases">
        <title>Draft genome sequence of rust myrtle Austropuccinia psidii MF-1, a brazilian biotype.</title>
        <authorList>
            <person name="Quecine M.C."/>
            <person name="Pachon D.M.R."/>
            <person name="Bonatelli M.L."/>
            <person name="Correr F.H."/>
            <person name="Franceschini L.M."/>
            <person name="Leite T.F."/>
            <person name="Margarido G.R.A."/>
            <person name="Almeida C.A."/>
            <person name="Ferrarezi J.A."/>
            <person name="Labate C.A."/>
        </authorList>
    </citation>
    <scope>NUCLEOTIDE SEQUENCE</scope>
    <source>
        <strain evidence="4">MF-1</strain>
    </source>
</reference>
<gene>
    <name evidence="4" type="ORF">O181_010576</name>
</gene>
<keyword evidence="5" id="KW-1185">Reference proteome</keyword>
<accession>A0A9Q3GKJ3</accession>
<evidence type="ECO:0000259" key="2">
    <source>
        <dbReference type="Pfam" id="PF20446"/>
    </source>
</evidence>
<dbReference type="InterPro" id="IPR046833">
    <property type="entry name" value="ABC_N"/>
</dbReference>
<feature type="domain" description="ATPase of the ABC class N-terminal" evidence="2">
    <location>
        <begin position="76"/>
        <end position="240"/>
    </location>
</feature>